<dbReference type="NCBIfam" id="TIGR00756">
    <property type="entry name" value="PPR"/>
    <property type="match status" value="1"/>
</dbReference>
<evidence type="ECO:0000313" key="4">
    <source>
        <dbReference type="EMBL" id="KZP15158.1"/>
    </source>
</evidence>
<dbReference type="STRING" id="436010.A0A166DX41"/>
<evidence type="ECO:0008006" key="6">
    <source>
        <dbReference type="Google" id="ProtNLM"/>
    </source>
</evidence>
<proteinExistence type="predicted"/>
<evidence type="ECO:0000256" key="3">
    <source>
        <dbReference type="SAM" id="MobiDB-lite"/>
    </source>
</evidence>
<reference evidence="4 5" key="1">
    <citation type="journal article" date="2016" name="Mol. Biol. Evol.">
        <title>Comparative Genomics of Early-Diverging Mushroom-Forming Fungi Provides Insights into the Origins of Lignocellulose Decay Capabilities.</title>
        <authorList>
            <person name="Nagy L.G."/>
            <person name="Riley R."/>
            <person name="Tritt A."/>
            <person name="Adam C."/>
            <person name="Daum C."/>
            <person name="Floudas D."/>
            <person name="Sun H."/>
            <person name="Yadav J.S."/>
            <person name="Pangilinan J."/>
            <person name="Larsson K.H."/>
            <person name="Matsuura K."/>
            <person name="Barry K."/>
            <person name="Labutti K."/>
            <person name="Kuo R."/>
            <person name="Ohm R.A."/>
            <person name="Bhattacharya S.S."/>
            <person name="Shirouzu T."/>
            <person name="Yoshinaga Y."/>
            <person name="Martin F.M."/>
            <person name="Grigoriev I.V."/>
            <person name="Hibbett D.S."/>
        </authorList>
    </citation>
    <scope>NUCLEOTIDE SEQUENCE [LARGE SCALE GENOMIC DNA]</scope>
    <source>
        <strain evidence="4 5">CBS 109695</strain>
    </source>
</reference>
<dbReference type="OrthoDB" id="1908178at2759"/>
<dbReference type="Gene3D" id="1.25.40.10">
    <property type="entry name" value="Tetratricopeptide repeat domain"/>
    <property type="match status" value="2"/>
</dbReference>
<dbReference type="GO" id="GO:0003729">
    <property type="term" value="F:mRNA binding"/>
    <property type="evidence" value="ECO:0007669"/>
    <property type="project" value="TreeGrafter"/>
</dbReference>
<dbReference type="PANTHER" id="PTHR47933:SF11">
    <property type="entry name" value="PENTATRICOPEPTIDE REPEAT-CONTAINING PROTEIN 2"/>
    <property type="match status" value="1"/>
</dbReference>
<dbReference type="InterPro" id="IPR011990">
    <property type="entry name" value="TPR-like_helical_dom_sf"/>
</dbReference>
<gene>
    <name evidence="4" type="ORF">FIBSPDRAFT_750725</name>
</gene>
<keyword evidence="5" id="KW-1185">Reference proteome</keyword>
<dbReference type="Pfam" id="PF01535">
    <property type="entry name" value="PPR"/>
    <property type="match status" value="1"/>
</dbReference>
<dbReference type="PROSITE" id="PS51375">
    <property type="entry name" value="PPR"/>
    <property type="match status" value="1"/>
</dbReference>
<dbReference type="InterPro" id="IPR002885">
    <property type="entry name" value="PPR_rpt"/>
</dbReference>
<evidence type="ECO:0000256" key="1">
    <source>
        <dbReference type="ARBA" id="ARBA00022737"/>
    </source>
</evidence>
<keyword evidence="1" id="KW-0677">Repeat</keyword>
<evidence type="ECO:0000256" key="2">
    <source>
        <dbReference type="PROSITE-ProRule" id="PRU00708"/>
    </source>
</evidence>
<organism evidence="4 5">
    <name type="scientific">Athelia psychrophila</name>
    <dbReference type="NCBI Taxonomy" id="1759441"/>
    <lineage>
        <taxon>Eukaryota</taxon>
        <taxon>Fungi</taxon>
        <taxon>Dikarya</taxon>
        <taxon>Basidiomycota</taxon>
        <taxon>Agaricomycotina</taxon>
        <taxon>Agaricomycetes</taxon>
        <taxon>Agaricomycetidae</taxon>
        <taxon>Atheliales</taxon>
        <taxon>Atheliaceae</taxon>
        <taxon>Athelia</taxon>
    </lineage>
</organism>
<feature type="region of interest" description="Disordered" evidence="3">
    <location>
        <begin position="25"/>
        <end position="50"/>
    </location>
</feature>
<evidence type="ECO:0000313" key="5">
    <source>
        <dbReference type="Proteomes" id="UP000076532"/>
    </source>
</evidence>
<dbReference type="InterPro" id="IPR051240">
    <property type="entry name" value="Mito_RNA-Proc/Resp"/>
</dbReference>
<feature type="region of interest" description="Disordered" evidence="3">
    <location>
        <begin position="126"/>
        <end position="148"/>
    </location>
</feature>
<sequence length="474" mass="52686">MCTIATTQSADDAWEAHRLLLTLRGSDSGPVPESTPGGSHNAPRRPRAGPAIPFAFSHRLARLLAAAKPRTRTQFLRLLTVLADVKKDGGTIHRWEWNALIDCAGRGWRKTRPADYKAALDVFEDMISQPPPEESTTKDGRRGSQPANAAPDIVTYTTLLHIAARTLTPDILRHASTLLQESDIPHNRVTHLATLRFFTRTNRLSGVRSTVMRMREQGFALGLDGVNACLTAFARNARVDVASTIYRVLRHNVAPEGGVGAHDIDAAVRYLDTMEGILIPAGMAPDRVTYTAMIQAFAYHGDLIQALHVFTHMLSSPDLEPFAPRISRGEDDKLVPADYPTTLPVFRALFLGFARHAQPPQSPSANTHKFSLATRLESRDGLPPGPKSPWTVANLRSLFKTFLELPAGTRPSDRTIYWILVAFSKATGDDDVKLRQIWEQLQSRFEGRWGGRIELSRKRIYGELPSEEEQWEDV</sequence>
<protein>
    <recommendedName>
        <fullName evidence="6">Pentacotripeptide-repeat region of PRORP domain-containing protein</fullName>
    </recommendedName>
</protein>
<dbReference type="Proteomes" id="UP000076532">
    <property type="component" value="Unassembled WGS sequence"/>
</dbReference>
<dbReference type="EMBL" id="KV417608">
    <property type="protein sequence ID" value="KZP15158.1"/>
    <property type="molecule type" value="Genomic_DNA"/>
</dbReference>
<name>A0A166DX41_9AGAM</name>
<dbReference type="PANTHER" id="PTHR47933">
    <property type="entry name" value="PENTATRICOPEPTIDE REPEAT-CONTAINING PROTEIN 1, MITOCHONDRIAL"/>
    <property type="match status" value="1"/>
</dbReference>
<dbReference type="AlphaFoldDB" id="A0A166DX41"/>
<feature type="repeat" description="PPR" evidence="2">
    <location>
        <begin position="286"/>
        <end position="321"/>
    </location>
</feature>
<accession>A0A166DX41</accession>